<dbReference type="AlphaFoldDB" id="A0A8J6BX96"/>
<feature type="region of interest" description="Disordered" evidence="1">
    <location>
        <begin position="49"/>
        <end position="81"/>
    </location>
</feature>
<gene>
    <name evidence="2" type="ORF">GUJ93_ZPchr0013g34625</name>
</gene>
<organism evidence="2 3">
    <name type="scientific">Zizania palustris</name>
    <name type="common">Northern wild rice</name>
    <dbReference type="NCBI Taxonomy" id="103762"/>
    <lineage>
        <taxon>Eukaryota</taxon>
        <taxon>Viridiplantae</taxon>
        <taxon>Streptophyta</taxon>
        <taxon>Embryophyta</taxon>
        <taxon>Tracheophyta</taxon>
        <taxon>Spermatophyta</taxon>
        <taxon>Magnoliopsida</taxon>
        <taxon>Liliopsida</taxon>
        <taxon>Poales</taxon>
        <taxon>Poaceae</taxon>
        <taxon>BOP clade</taxon>
        <taxon>Oryzoideae</taxon>
        <taxon>Oryzeae</taxon>
        <taxon>Zizaniinae</taxon>
        <taxon>Zizania</taxon>
    </lineage>
</organism>
<dbReference type="EMBL" id="JAAALK010000079">
    <property type="protein sequence ID" value="KAG8095620.1"/>
    <property type="molecule type" value="Genomic_DNA"/>
</dbReference>
<reference evidence="2" key="1">
    <citation type="journal article" date="2021" name="bioRxiv">
        <title>Whole Genome Assembly and Annotation of Northern Wild Rice, Zizania palustris L., Supports a Whole Genome Duplication in the Zizania Genus.</title>
        <authorList>
            <person name="Haas M."/>
            <person name="Kono T."/>
            <person name="Macchietto M."/>
            <person name="Millas R."/>
            <person name="McGilp L."/>
            <person name="Shao M."/>
            <person name="Duquette J."/>
            <person name="Hirsch C.N."/>
            <person name="Kimball J."/>
        </authorList>
    </citation>
    <scope>NUCLEOTIDE SEQUENCE</scope>
    <source>
        <tissue evidence="2">Fresh leaf tissue</tissue>
    </source>
</reference>
<dbReference type="Proteomes" id="UP000729402">
    <property type="component" value="Unassembled WGS sequence"/>
</dbReference>
<comment type="caution">
    <text evidence="2">The sequence shown here is derived from an EMBL/GenBank/DDBJ whole genome shotgun (WGS) entry which is preliminary data.</text>
</comment>
<evidence type="ECO:0000313" key="3">
    <source>
        <dbReference type="Proteomes" id="UP000729402"/>
    </source>
</evidence>
<proteinExistence type="predicted"/>
<name>A0A8J6BX96_ZIZPA</name>
<keyword evidence="3" id="KW-1185">Reference proteome</keyword>
<protein>
    <submittedName>
        <fullName evidence="2">Uncharacterized protein</fullName>
    </submittedName>
</protein>
<sequence>MIGEPRPHTLIQMNPEVRVWKVNTNASSSAVNSKKLKVTYDMLLQKHQKMAEKASARSGPPARLGPPQKSGFSPRWPRPLEPPFPPPPYHLSIAQWQPCYIPPPGYPAPYYIAPFVPPRFYNMQGQMGTPSSNVFSRLSIAPRGCPEEHSEAIC</sequence>
<reference evidence="2" key="2">
    <citation type="submission" date="2021-02" db="EMBL/GenBank/DDBJ databases">
        <authorList>
            <person name="Kimball J.A."/>
            <person name="Haas M.W."/>
            <person name="Macchietto M."/>
            <person name="Kono T."/>
            <person name="Duquette J."/>
            <person name="Shao M."/>
        </authorList>
    </citation>
    <scope>NUCLEOTIDE SEQUENCE</scope>
    <source>
        <tissue evidence="2">Fresh leaf tissue</tissue>
    </source>
</reference>
<accession>A0A8J6BX96</accession>
<evidence type="ECO:0000256" key="1">
    <source>
        <dbReference type="SAM" id="MobiDB-lite"/>
    </source>
</evidence>
<evidence type="ECO:0000313" key="2">
    <source>
        <dbReference type="EMBL" id="KAG8095620.1"/>
    </source>
</evidence>